<reference evidence="16 17" key="1">
    <citation type="submission" date="2018-10" db="EMBL/GenBank/DDBJ databases">
        <title>Phylogenomics of Brevibacillus.</title>
        <authorList>
            <person name="Dunlap C."/>
        </authorList>
    </citation>
    <scope>NUCLEOTIDE SEQUENCE [LARGE SCALE GENOMIC DNA]</scope>
    <source>
        <strain evidence="16 17">DSM 100115</strain>
    </source>
</reference>
<dbReference type="InterPro" id="IPR011623">
    <property type="entry name" value="7TMR_DISM_rcpt_extracell_dom1"/>
</dbReference>
<evidence type="ECO:0000256" key="3">
    <source>
        <dbReference type="ARBA" id="ARBA00012438"/>
    </source>
</evidence>
<dbReference type="InterPro" id="IPR011006">
    <property type="entry name" value="CheY-like_superfamily"/>
</dbReference>
<sequence length="1040" mass="115391">MIKIQGILQNKWKLTVIVGLFLLVITMIRLLWIAHHEVPVPHQAVGGVLDLRGWDFEQEEMVALSGQWEFYPGQLIVPGAEAKAKSAFSGLSPGLLSVPGDWGEAAGSGGSTATHRYGTYRLLIQLDENARFPAGIHFPKIQGASRVYVNGQLLGESGHPDADESRMVLRNLPYSVFFTPERGQLELVVHVANNEAYLTGGILKSVLFGKQAAIDQRVSTSHFMQLMVCVVLAVHAAYAMIVYAVGVRQPILLTFAALVSSAVCSILVDDDKLLFQVVPYDYELSVRLVYMAYATVYAMLFAFVAQLLGKAGKTNRWFYVLCLFEVLLLICFPPASVAWLVKILLLFISFPAGIMVISIIWKTVRTGDKDAVFLLLGASGIAANIVWGSLKNRLLVDLTFYPFDFIAAFLAFGTYWFIRYFRATARTEELAARLQREDQNKDAFLANTSHELRNPLHGILNIAQTVLEREQGRMDNESKKRMEMIVTAGKRMLLLLNDLLDVTRLKEGRVQLVPKSVSVQTVATGVLDMLRLMEEGKPVKFILAIPESFPLVLADENRLVQILFNLAHNAMKYTEEGTITIGASVREDKAYIWVADTGIGMDEETQQHIFQPYVQGQPGVAAVDGGIGLGLGICKQLVEMHGGELEVASTPGQGSVFTFSLPLIPEAVAETASAAESSLLAPPLFTESAEETGDTPENASSDDGVVIGRPKILVVDDEPFNLTVLESILQTEGYEITGVTSSKEALEQLERDQWDLAIVDVMMPNMSGYELAQLIRARYTVLELPILLLTARSYLEGVAAGFLAGANDYVTKPVDPLELRARVRSLVEVKQSDEERLRMEAAWLQAQIKPHFFFNTLNSIAILSELDPPRMRELLLQFSTYLQRSFDFQNAQQIVPFAQELELVRSYLAIEQVRFGDKLRVVWKIDEDSDFYLPPLTIQPLVENALVHGLLNRIEGGTLTLSVTHDGDEVEIKVEDDGVGVAEERVKELLAGDRQTRRGVGLFNTDYRLKQRYGKGLQIESGVNRGMTVSFRVPKMQGTK</sequence>
<dbReference type="InterPro" id="IPR036097">
    <property type="entry name" value="HisK_dim/P_sf"/>
</dbReference>
<keyword evidence="9" id="KW-0067">ATP-binding</keyword>
<dbReference type="PANTHER" id="PTHR43547">
    <property type="entry name" value="TWO-COMPONENT HISTIDINE KINASE"/>
    <property type="match status" value="1"/>
</dbReference>
<dbReference type="SMART" id="SM00448">
    <property type="entry name" value="REC"/>
    <property type="match status" value="1"/>
</dbReference>
<keyword evidence="5 12" id="KW-0597">Phosphoprotein</keyword>
<dbReference type="SMART" id="SM00388">
    <property type="entry name" value="HisKA"/>
    <property type="match status" value="1"/>
</dbReference>
<dbReference type="Gene3D" id="3.40.50.2300">
    <property type="match status" value="1"/>
</dbReference>
<feature type="transmembrane region" description="Helical" evidence="13">
    <location>
        <begin position="251"/>
        <end position="268"/>
    </location>
</feature>
<dbReference type="Pfam" id="PF06580">
    <property type="entry name" value="His_kinase"/>
    <property type="match status" value="1"/>
</dbReference>
<evidence type="ECO:0000256" key="11">
    <source>
        <dbReference type="ARBA" id="ARBA00023136"/>
    </source>
</evidence>
<gene>
    <name evidence="16" type="ORF">EDM57_09265</name>
</gene>
<feature type="modified residue" description="4-aspartylphosphate" evidence="12">
    <location>
        <position position="760"/>
    </location>
</feature>
<dbReference type="SUPFAM" id="SSF49785">
    <property type="entry name" value="Galactose-binding domain-like"/>
    <property type="match status" value="1"/>
</dbReference>
<dbReference type="SMART" id="SM00387">
    <property type="entry name" value="HATPase_c"/>
    <property type="match status" value="2"/>
</dbReference>
<evidence type="ECO:0000256" key="2">
    <source>
        <dbReference type="ARBA" id="ARBA00004236"/>
    </source>
</evidence>
<dbReference type="Pfam" id="PF02518">
    <property type="entry name" value="HATPase_c"/>
    <property type="match status" value="2"/>
</dbReference>
<comment type="catalytic activity">
    <reaction evidence="1">
        <text>ATP + protein L-histidine = ADP + protein N-phospho-L-histidine.</text>
        <dbReference type="EC" id="2.7.13.3"/>
    </reaction>
</comment>
<keyword evidence="10" id="KW-0902">Two-component regulatory system</keyword>
<dbReference type="InterPro" id="IPR010559">
    <property type="entry name" value="Sig_transdc_His_kin_internal"/>
</dbReference>
<feature type="transmembrane region" description="Helical" evidence="13">
    <location>
        <begin position="343"/>
        <end position="364"/>
    </location>
</feature>
<evidence type="ECO:0000259" key="15">
    <source>
        <dbReference type="PROSITE" id="PS50110"/>
    </source>
</evidence>
<dbReference type="PANTHER" id="PTHR43547:SF2">
    <property type="entry name" value="HYBRID SIGNAL TRANSDUCTION HISTIDINE KINASE C"/>
    <property type="match status" value="1"/>
</dbReference>
<evidence type="ECO:0000256" key="13">
    <source>
        <dbReference type="SAM" id="Phobius"/>
    </source>
</evidence>
<comment type="subcellular location">
    <subcellularLocation>
        <location evidence="2">Cell membrane</location>
    </subcellularLocation>
</comment>
<dbReference type="Gene3D" id="1.10.287.130">
    <property type="match status" value="1"/>
</dbReference>
<comment type="caution">
    <text evidence="16">The sequence shown here is derived from an EMBL/GenBank/DDBJ whole genome shotgun (WGS) entry which is preliminary data.</text>
</comment>
<evidence type="ECO:0000256" key="9">
    <source>
        <dbReference type="ARBA" id="ARBA00022840"/>
    </source>
</evidence>
<dbReference type="InterPro" id="IPR008979">
    <property type="entry name" value="Galactose-bd-like_sf"/>
</dbReference>
<feature type="domain" description="Histidine kinase" evidence="14">
    <location>
        <begin position="447"/>
        <end position="665"/>
    </location>
</feature>
<feature type="transmembrane region" description="Helical" evidence="13">
    <location>
        <begin position="371"/>
        <end position="388"/>
    </location>
</feature>
<evidence type="ECO:0000256" key="6">
    <source>
        <dbReference type="ARBA" id="ARBA00022679"/>
    </source>
</evidence>
<evidence type="ECO:0000256" key="10">
    <source>
        <dbReference type="ARBA" id="ARBA00023012"/>
    </source>
</evidence>
<feature type="transmembrane region" description="Helical" evidence="13">
    <location>
        <begin position="12"/>
        <end position="32"/>
    </location>
</feature>
<evidence type="ECO:0000313" key="16">
    <source>
        <dbReference type="EMBL" id="RNB57898.1"/>
    </source>
</evidence>
<dbReference type="PROSITE" id="PS50110">
    <property type="entry name" value="RESPONSE_REGULATORY"/>
    <property type="match status" value="1"/>
</dbReference>
<feature type="domain" description="Response regulatory" evidence="15">
    <location>
        <begin position="711"/>
        <end position="827"/>
    </location>
</feature>
<evidence type="ECO:0000256" key="8">
    <source>
        <dbReference type="ARBA" id="ARBA00022777"/>
    </source>
</evidence>
<dbReference type="InterPro" id="IPR001789">
    <property type="entry name" value="Sig_transdc_resp-reg_receiver"/>
</dbReference>
<dbReference type="GO" id="GO:0000155">
    <property type="term" value="F:phosphorelay sensor kinase activity"/>
    <property type="evidence" value="ECO:0007669"/>
    <property type="project" value="InterPro"/>
</dbReference>
<feature type="transmembrane region" description="Helical" evidence="13">
    <location>
        <begin position="288"/>
        <end position="305"/>
    </location>
</feature>
<keyword evidence="4" id="KW-1003">Cell membrane</keyword>
<dbReference type="InterPro" id="IPR003594">
    <property type="entry name" value="HATPase_dom"/>
</dbReference>
<feature type="transmembrane region" description="Helical" evidence="13">
    <location>
        <begin position="400"/>
        <end position="418"/>
    </location>
</feature>
<dbReference type="RefSeq" id="WP_122904490.1">
    <property type="nucleotide sequence ID" value="NZ_RHHS01000020.1"/>
</dbReference>
<dbReference type="PROSITE" id="PS50109">
    <property type="entry name" value="HIS_KIN"/>
    <property type="match status" value="2"/>
</dbReference>
<dbReference type="OrthoDB" id="9809348at2"/>
<feature type="transmembrane region" description="Helical" evidence="13">
    <location>
        <begin position="223"/>
        <end position="244"/>
    </location>
</feature>
<evidence type="ECO:0000259" key="14">
    <source>
        <dbReference type="PROSITE" id="PS50109"/>
    </source>
</evidence>
<feature type="domain" description="Histidine kinase" evidence="14">
    <location>
        <begin position="938"/>
        <end position="1037"/>
    </location>
</feature>
<keyword evidence="13" id="KW-1133">Transmembrane helix</keyword>
<dbReference type="EMBL" id="RHHS01000020">
    <property type="protein sequence ID" value="RNB57898.1"/>
    <property type="molecule type" value="Genomic_DNA"/>
</dbReference>
<dbReference type="GO" id="GO:0005524">
    <property type="term" value="F:ATP binding"/>
    <property type="evidence" value="ECO:0007669"/>
    <property type="project" value="UniProtKB-KW"/>
</dbReference>
<dbReference type="AlphaFoldDB" id="A0A3M8B380"/>
<name>A0A3M8B380_9BACL</name>
<dbReference type="Gene3D" id="3.30.565.10">
    <property type="entry name" value="Histidine kinase-like ATPase, C-terminal domain"/>
    <property type="match status" value="2"/>
</dbReference>
<dbReference type="CDD" id="cd00082">
    <property type="entry name" value="HisKA"/>
    <property type="match status" value="1"/>
</dbReference>
<dbReference type="Pfam" id="PF07695">
    <property type="entry name" value="7TMR-DISM_7TM"/>
    <property type="match status" value="1"/>
</dbReference>
<evidence type="ECO:0000256" key="4">
    <source>
        <dbReference type="ARBA" id="ARBA00022475"/>
    </source>
</evidence>
<dbReference type="Proteomes" id="UP000268829">
    <property type="component" value="Unassembled WGS sequence"/>
</dbReference>
<dbReference type="Pfam" id="PF00072">
    <property type="entry name" value="Response_reg"/>
    <property type="match status" value="1"/>
</dbReference>
<evidence type="ECO:0000313" key="17">
    <source>
        <dbReference type="Proteomes" id="UP000268829"/>
    </source>
</evidence>
<dbReference type="InterPro" id="IPR003661">
    <property type="entry name" value="HisK_dim/P_dom"/>
</dbReference>
<keyword evidence="7" id="KW-0547">Nucleotide-binding</keyword>
<dbReference type="GO" id="GO:0005886">
    <property type="term" value="C:plasma membrane"/>
    <property type="evidence" value="ECO:0007669"/>
    <property type="project" value="UniProtKB-SubCell"/>
</dbReference>
<keyword evidence="13" id="KW-0812">Transmembrane</keyword>
<dbReference type="PRINTS" id="PR00344">
    <property type="entry name" value="BCTRLSENSOR"/>
</dbReference>
<evidence type="ECO:0000256" key="5">
    <source>
        <dbReference type="ARBA" id="ARBA00022553"/>
    </source>
</evidence>
<dbReference type="SUPFAM" id="SSF55874">
    <property type="entry name" value="ATPase domain of HSP90 chaperone/DNA topoisomerase II/histidine kinase"/>
    <property type="match status" value="2"/>
</dbReference>
<dbReference type="InterPro" id="IPR005467">
    <property type="entry name" value="His_kinase_dom"/>
</dbReference>
<evidence type="ECO:0000256" key="1">
    <source>
        <dbReference type="ARBA" id="ARBA00000085"/>
    </source>
</evidence>
<dbReference type="SUPFAM" id="SSF52172">
    <property type="entry name" value="CheY-like"/>
    <property type="match status" value="1"/>
</dbReference>
<protein>
    <recommendedName>
        <fullName evidence="3">histidine kinase</fullName>
        <ecNumber evidence="3">2.7.13.3</ecNumber>
    </recommendedName>
</protein>
<dbReference type="Gene3D" id="2.60.120.260">
    <property type="entry name" value="Galactose-binding domain-like"/>
    <property type="match status" value="1"/>
</dbReference>
<dbReference type="SUPFAM" id="SSF47384">
    <property type="entry name" value="Homodimeric domain of signal transducing histidine kinase"/>
    <property type="match status" value="1"/>
</dbReference>
<accession>A0A3M8B380</accession>
<proteinExistence type="predicted"/>
<evidence type="ECO:0000256" key="7">
    <source>
        <dbReference type="ARBA" id="ARBA00022741"/>
    </source>
</evidence>
<evidence type="ECO:0000256" key="12">
    <source>
        <dbReference type="PROSITE-ProRule" id="PRU00169"/>
    </source>
</evidence>
<organism evidence="16 17">
    <name type="scientific">Brevibacillus gelatini</name>
    <dbReference type="NCBI Taxonomy" id="1655277"/>
    <lineage>
        <taxon>Bacteria</taxon>
        <taxon>Bacillati</taxon>
        <taxon>Bacillota</taxon>
        <taxon>Bacilli</taxon>
        <taxon>Bacillales</taxon>
        <taxon>Paenibacillaceae</taxon>
        <taxon>Brevibacillus</taxon>
    </lineage>
</organism>
<dbReference type="InterPro" id="IPR004358">
    <property type="entry name" value="Sig_transdc_His_kin-like_C"/>
</dbReference>
<keyword evidence="6" id="KW-0808">Transferase</keyword>
<keyword evidence="11 13" id="KW-0472">Membrane</keyword>
<keyword evidence="8" id="KW-0418">Kinase</keyword>
<dbReference type="Pfam" id="PF00512">
    <property type="entry name" value="HisKA"/>
    <property type="match status" value="1"/>
</dbReference>
<feature type="transmembrane region" description="Helical" evidence="13">
    <location>
        <begin position="317"/>
        <end position="337"/>
    </location>
</feature>
<dbReference type="InterPro" id="IPR036890">
    <property type="entry name" value="HATPase_C_sf"/>
</dbReference>
<keyword evidence="17" id="KW-1185">Reference proteome</keyword>
<dbReference type="EC" id="2.7.13.3" evidence="3"/>
<dbReference type="FunFam" id="3.30.565.10:FF:000023">
    <property type="entry name" value="PAS domain-containing sensor histidine kinase"/>
    <property type="match status" value="1"/>
</dbReference>